<feature type="domain" description="Methyltransferase small" evidence="3">
    <location>
        <begin position="34"/>
        <end position="200"/>
    </location>
</feature>
<dbReference type="CDD" id="cd02440">
    <property type="entry name" value="AdoMet_MTases"/>
    <property type="match status" value="1"/>
</dbReference>
<comment type="caution">
    <text evidence="4">The sequence shown here is derived from an EMBL/GenBank/DDBJ whole genome shotgun (WGS) entry which is preliminary data.</text>
</comment>
<evidence type="ECO:0000256" key="1">
    <source>
        <dbReference type="ARBA" id="ARBA00022603"/>
    </source>
</evidence>
<dbReference type="PANTHER" id="PTHR47816">
    <property type="entry name" value="RIBOSOMAL RNA SMALL SUBUNIT METHYLTRANSFERASE C"/>
    <property type="match status" value="1"/>
</dbReference>
<dbReference type="GO" id="GO:0008757">
    <property type="term" value="F:S-adenosylmethionine-dependent methyltransferase activity"/>
    <property type="evidence" value="ECO:0007669"/>
    <property type="project" value="InterPro"/>
</dbReference>
<proteinExistence type="predicted"/>
<dbReference type="Gene3D" id="3.40.50.150">
    <property type="entry name" value="Vaccinia Virus protein VP39"/>
    <property type="match status" value="1"/>
</dbReference>
<accession>A0A094SJL7</accession>
<dbReference type="PANTHER" id="PTHR47816:SF4">
    <property type="entry name" value="RIBOSOMAL RNA SMALL SUBUNIT METHYLTRANSFERASE C"/>
    <property type="match status" value="1"/>
</dbReference>
<dbReference type="EMBL" id="JNSL01000040">
    <property type="protein sequence ID" value="KGA18668.1"/>
    <property type="molecule type" value="Genomic_DNA"/>
</dbReference>
<dbReference type="GO" id="GO:0032259">
    <property type="term" value="P:methylation"/>
    <property type="evidence" value="ECO:0007669"/>
    <property type="project" value="UniProtKB-KW"/>
</dbReference>
<gene>
    <name evidence="4" type="ORF">GM51_8020</name>
</gene>
<keyword evidence="2" id="KW-0808">Transferase</keyword>
<organism evidence="4">
    <name type="scientific">freshwater metagenome</name>
    <dbReference type="NCBI Taxonomy" id="449393"/>
    <lineage>
        <taxon>unclassified sequences</taxon>
        <taxon>metagenomes</taxon>
        <taxon>ecological metagenomes</taxon>
    </lineage>
</organism>
<evidence type="ECO:0000313" key="4">
    <source>
        <dbReference type="EMBL" id="KGA18668.1"/>
    </source>
</evidence>
<protein>
    <submittedName>
        <fullName evidence="4">16S RNA G1207 methylase RsmC</fullName>
    </submittedName>
</protein>
<evidence type="ECO:0000259" key="3">
    <source>
        <dbReference type="Pfam" id="PF05175"/>
    </source>
</evidence>
<dbReference type="SUPFAM" id="SSF53335">
    <property type="entry name" value="S-adenosyl-L-methionine-dependent methyltransferases"/>
    <property type="match status" value="1"/>
</dbReference>
<evidence type="ECO:0000256" key="2">
    <source>
        <dbReference type="ARBA" id="ARBA00022679"/>
    </source>
</evidence>
<name>A0A094SJL7_9ZZZZ</name>
<dbReference type="InterPro" id="IPR046977">
    <property type="entry name" value="RsmC/RlmG"/>
</dbReference>
<dbReference type="AlphaFoldDB" id="A0A094SJL7"/>
<sequence>MSDEQYFTTQPQVASVAHSKDQNFAVLRMAGRDITVGTDRGVFSRKGIDQGTMVLLESAARPPIAGTFLDLGCGAGPIALSLAAYSPEATVYAIDINERAQKLTAANAQRNGMSNVITCAPSEVDEHVRFDVLWSNPPIRIGKQELHKLLTTWLSRLSNSGEAWLVINRNLGSDSLAVWLTEQGYSVERLTSKRGFRVLRVTPTRAQGQPELSA</sequence>
<dbReference type="InterPro" id="IPR007848">
    <property type="entry name" value="Small_mtfrase_dom"/>
</dbReference>
<dbReference type="InterPro" id="IPR029063">
    <property type="entry name" value="SAM-dependent_MTases_sf"/>
</dbReference>
<dbReference type="Pfam" id="PF05175">
    <property type="entry name" value="MTS"/>
    <property type="match status" value="1"/>
</dbReference>
<reference evidence="4" key="1">
    <citation type="submission" date="2014-06" db="EMBL/GenBank/DDBJ databases">
        <title>Key roles for freshwater Actinobacteria revealed by deep metagenomic sequencing.</title>
        <authorList>
            <person name="Ghai R."/>
            <person name="Mizuno C.M."/>
            <person name="Picazo A."/>
            <person name="Camacho A."/>
            <person name="Rodriguez-Valera F."/>
        </authorList>
    </citation>
    <scope>NUCLEOTIDE SEQUENCE</scope>
</reference>
<keyword evidence="1 4" id="KW-0489">Methyltransferase</keyword>